<evidence type="ECO:0000313" key="1">
    <source>
        <dbReference type="EMBL" id="CRK97745.1"/>
    </source>
</evidence>
<dbReference type="EMBL" id="CVRI01000047">
    <property type="protein sequence ID" value="CRK97745.1"/>
    <property type="molecule type" value="Genomic_DNA"/>
</dbReference>
<protein>
    <submittedName>
        <fullName evidence="1">CLUMA_CG011126, isoform A</fullName>
    </submittedName>
</protein>
<accession>A0A1J1IH32</accession>
<dbReference type="AlphaFoldDB" id="A0A1J1IH32"/>
<proteinExistence type="predicted"/>
<gene>
    <name evidence="1" type="ORF">CLUMA_CG011126</name>
</gene>
<keyword evidence="2" id="KW-1185">Reference proteome</keyword>
<evidence type="ECO:0000313" key="2">
    <source>
        <dbReference type="Proteomes" id="UP000183832"/>
    </source>
</evidence>
<sequence>MNNSIDFVFHIKSNGLKIDFKSTFLKRSFALNNNSQSIWKTLALKNKSVEHYSADSLEPSLECSLKEIIYPTKAFNFLNNNTKLVFKG</sequence>
<organism evidence="1 2">
    <name type="scientific">Clunio marinus</name>
    <dbReference type="NCBI Taxonomy" id="568069"/>
    <lineage>
        <taxon>Eukaryota</taxon>
        <taxon>Metazoa</taxon>
        <taxon>Ecdysozoa</taxon>
        <taxon>Arthropoda</taxon>
        <taxon>Hexapoda</taxon>
        <taxon>Insecta</taxon>
        <taxon>Pterygota</taxon>
        <taxon>Neoptera</taxon>
        <taxon>Endopterygota</taxon>
        <taxon>Diptera</taxon>
        <taxon>Nematocera</taxon>
        <taxon>Chironomoidea</taxon>
        <taxon>Chironomidae</taxon>
        <taxon>Clunio</taxon>
    </lineage>
</organism>
<name>A0A1J1IH32_9DIPT</name>
<reference evidence="1 2" key="1">
    <citation type="submission" date="2015-04" db="EMBL/GenBank/DDBJ databases">
        <authorList>
            <person name="Syromyatnikov M.Y."/>
            <person name="Popov V.N."/>
        </authorList>
    </citation>
    <scope>NUCLEOTIDE SEQUENCE [LARGE SCALE GENOMIC DNA]</scope>
</reference>
<dbReference type="Proteomes" id="UP000183832">
    <property type="component" value="Unassembled WGS sequence"/>
</dbReference>